<evidence type="ECO:0000313" key="1">
    <source>
        <dbReference type="EMBL" id="GFQ64650.1"/>
    </source>
</evidence>
<reference evidence="1" key="1">
    <citation type="submission" date="2020-07" db="EMBL/GenBank/DDBJ databases">
        <title>Multicomponent nature underlies the extraordinary mechanical properties of spider dragline silk.</title>
        <authorList>
            <person name="Kono N."/>
            <person name="Nakamura H."/>
            <person name="Mori M."/>
            <person name="Yoshida Y."/>
            <person name="Ohtoshi R."/>
            <person name="Malay A.D."/>
            <person name="Moran D.A.P."/>
            <person name="Tomita M."/>
            <person name="Numata K."/>
            <person name="Arakawa K."/>
        </authorList>
    </citation>
    <scope>NUCLEOTIDE SEQUENCE</scope>
</reference>
<dbReference type="Proteomes" id="UP000887116">
    <property type="component" value="Unassembled WGS sequence"/>
</dbReference>
<dbReference type="AlphaFoldDB" id="A0A8X6HSZ2"/>
<gene>
    <name evidence="1" type="ORF">TNCT_194501</name>
</gene>
<evidence type="ECO:0000313" key="2">
    <source>
        <dbReference type="Proteomes" id="UP000887116"/>
    </source>
</evidence>
<dbReference type="OrthoDB" id="6435611at2759"/>
<protein>
    <recommendedName>
        <fullName evidence="3">DUF4817 domain-containing protein</fullName>
    </recommendedName>
</protein>
<sequence length="74" mass="8657">MVYLLEQRIFVLEFHHLDHSFAATRRSFQRKFIVRNGLTNSTIKALFEKLQRIGNVNDDRAENAGHPIVTIHKP</sequence>
<name>A0A8X6HSZ2_TRICU</name>
<dbReference type="EMBL" id="BMAO01020043">
    <property type="protein sequence ID" value="GFQ64650.1"/>
    <property type="molecule type" value="Genomic_DNA"/>
</dbReference>
<proteinExistence type="predicted"/>
<comment type="caution">
    <text evidence="1">The sequence shown here is derived from an EMBL/GenBank/DDBJ whole genome shotgun (WGS) entry which is preliminary data.</text>
</comment>
<evidence type="ECO:0008006" key="3">
    <source>
        <dbReference type="Google" id="ProtNLM"/>
    </source>
</evidence>
<accession>A0A8X6HSZ2</accession>
<keyword evidence="2" id="KW-1185">Reference proteome</keyword>
<organism evidence="1 2">
    <name type="scientific">Trichonephila clavata</name>
    <name type="common">Joro spider</name>
    <name type="synonym">Nephila clavata</name>
    <dbReference type="NCBI Taxonomy" id="2740835"/>
    <lineage>
        <taxon>Eukaryota</taxon>
        <taxon>Metazoa</taxon>
        <taxon>Ecdysozoa</taxon>
        <taxon>Arthropoda</taxon>
        <taxon>Chelicerata</taxon>
        <taxon>Arachnida</taxon>
        <taxon>Araneae</taxon>
        <taxon>Araneomorphae</taxon>
        <taxon>Entelegynae</taxon>
        <taxon>Araneoidea</taxon>
        <taxon>Nephilidae</taxon>
        <taxon>Trichonephila</taxon>
    </lineage>
</organism>